<keyword evidence="14 18" id="KW-0830">Ubiquinone</keyword>
<feature type="domain" description="NADH:quinone oxidoreductase/Mrp antiporter transmembrane" evidence="19">
    <location>
        <begin position="7"/>
        <end position="60"/>
    </location>
</feature>
<keyword evidence="11 18" id="KW-0249">Electron transport</keyword>
<evidence type="ECO:0000256" key="17">
    <source>
        <dbReference type="ARBA" id="ARBA00049551"/>
    </source>
</evidence>
<feature type="domain" description="NADH:quinone oxidoreductase/Mrp antiporter transmembrane" evidence="19">
    <location>
        <begin position="67"/>
        <end position="261"/>
    </location>
</feature>
<comment type="similarity">
    <text evidence="3 18">Belongs to the complex I subunit 2 family.</text>
</comment>
<keyword evidence="15 18" id="KW-0496">Mitochondrion</keyword>
<keyword evidence="10 18" id="KW-1278">Translocase</keyword>
<evidence type="ECO:0000256" key="16">
    <source>
        <dbReference type="ARBA" id="ARBA00023136"/>
    </source>
</evidence>
<feature type="transmembrane region" description="Helical" evidence="18">
    <location>
        <begin position="67"/>
        <end position="89"/>
    </location>
</feature>
<evidence type="ECO:0000256" key="1">
    <source>
        <dbReference type="ARBA" id="ARBA00003257"/>
    </source>
</evidence>
<sequence length="318" mass="36270">MLISISSSSWFGAWLGLELNLLSFIPLISSKANSFLSEAALKYFLIQALGSATFIMASSLYLPLSDFSSFIILLALLLKLGASPFHFWFPQVMSGLFWPQSIILLTLQKIAPMILLSYIYFLPFNIKILTFSAIMSAIIGAVGGLNTLNLRKIMAFSSINHMSWMLIAFYINTTLWLLYFLFYSIISSSLILLFYIQKSYSFSNILTFFQPTIFFSFFSSFTLLSLGGLPPLSGFVPKWIVIQAMMQSNMFFTLFFLLSSALVTLFFYLRISIPLMMMTFPSLSFSLKQKKPSLFLLLFFLFLFNILGIFFPLWSFLI</sequence>
<keyword evidence="6" id="KW-0813">Transport</keyword>
<dbReference type="PANTHER" id="PTHR46552:SF1">
    <property type="entry name" value="NADH-UBIQUINONE OXIDOREDUCTASE CHAIN 2"/>
    <property type="match status" value="1"/>
</dbReference>
<feature type="transmembrane region" description="Helical" evidence="18">
    <location>
        <begin position="101"/>
        <end position="122"/>
    </location>
</feature>
<dbReference type="RefSeq" id="YP_009104694.1">
    <property type="nucleotide sequence ID" value="NC_025518.1"/>
</dbReference>
<dbReference type="GO" id="GO:0008137">
    <property type="term" value="F:NADH dehydrogenase (ubiquinone) activity"/>
    <property type="evidence" value="ECO:0007669"/>
    <property type="project" value="UniProtKB-EC"/>
</dbReference>
<dbReference type="EMBL" id="KM405516">
    <property type="protein sequence ID" value="AIT75861.1"/>
    <property type="molecule type" value="Genomic_DNA"/>
</dbReference>
<dbReference type="AlphaFoldDB" id="A0A0U1XGB8"/>
<proteinExistence type="inferred from homology"/>
<reference evidence="20" key="1">
    <citation type="journal article" date="2014" name="Mitochondrial DNA">
        <title>Mitochondrial genome of the Caribbean king crab Damithrax spinosissimus (Lamarck, 1818) (Decapoda: Majidae).</title>
        <authorList>
            <person name="Marquez E.J."/>
            <person name="Hurtado-Alarcon J.C."/>
            <person name="Isaza J.P."/>
            <person name="Alzate J.F."/>
            <person name="Campos N.H."/>
        </authorList>
    </citation>
    <scope>NUCLEOTIDE SEQUENCE</scope>
</reference>
<comment type="function">
    <text evidence="18">Core subunit of the mitochondrial membrane respiratory chain NADH dehydrogenase (Complex I) which catalyzes electron transfer from NADH through the respiratory chain, using ubiquinone as an electron acceptor. Essential for the catalytic activity and assembly of complex I.</text>
</comment>
<feature type="transmembrane region" description="Helical" evidence="18">
    <location>
        <begin position="250"/>
        <end position="273"/>
    </location>
</feature>
<evidence type="ECO:0000313" key="20">
    <source>
        <dbReference type="EMBL" id="AIT75861.1"/>
    </source>
</evidence>
<dbReference type="InterPro" id="IPR001750">
    <property type="entry name" value="ND/Mrp_TM"/>
</dbReference>
<dbReference type="InterPro" id="IPR050175">
    <property type="entry name" value="Complex_I_Subunit_2"/>
</dbReference>
<evidence type="ECO:0000256" key="18">
    <source>
        <dbReference type="RuleBase" id="RU003403"/>
    </source>
</evidence>
<evidence type="ECO:0000256" key="12">
    <source>
        <dbReference type="ARBA" id="ARBA00022989"/>
    </source>
</evidence>
<evidence type="ECO:0000256" key="8">
    <source>
        <dbReference type="ARBA" id="ARBA00022692"/>
    </source>
</evidence>
<comment type="subcellular location">
    <subcellularLocation>
        <location evidence="2 18">Mitochondrion inner membrane</location>
        <topology evidence="2 18">Multi-pass membrane protein</topology>
    </subcellularLocation>
</comment>
<dbReference type="PANTHER" id="PTHR46552">
    <property type="entry name" value="NADH-UBIQUINONE OXIDOREDUCTASE CHAIN 2"/>
    <property type="match status" value="1"/>
</dbReference>
<evidence type="ECO:0000256" key="15">
    <source>
        <dbReference type="ARBA" id="ARBA00023128"/>
    </source>
</evidence>
<evidence type="ECO:0000256" key="3">
    <source>
        <dbReference type="ARBA" id="ARBA00007012"/>
    </source>
</evidence>
<evidence type="ECO:0000256" key="11">
    <source>
        <dbReference type="ARBA" id="ARBA00022982"/>
    </source>
</evidence>
<dbReference type="GeneID" id="22158237"/>
<keyword evidence="12 18" id="KW-1133">Transmembrane helix</keyword>
<feature type="transmembrane region" description="Helical" evidence="18">
    <location>
        <begin position="294"/>
        <end position="317"/>
    </location>
</feature>
<keyword evidence="16 18" id="KW-0472">Membrane</keyword>
<geneLocation type="mitochondrion" evidence="20"/>
<dbReference type="Pfam" id="PF00361">
    <property type="entry name" value="Proton_antipo_M"/>
    <property type="match status" value="2"/>
</dbReference>
<dbReference type="PRINTS" id="PR01436">
    <property type="entry name" value="NADHDHGNASE2"/>
</dbReference>
<feature type="transmembrane region" description="Helical" evidence="18">
    <location>
        <begin position="41"/>
        <end position="61"/>
    </location>
</feature>
<organism evidence="20">
    <name type="scientific">Damithrax spinosissimus</name>
    <name type="common">Channel clinging crab</name>
    <name type="synonym">Mithrax spinosissimus</name>
    <dbReference type="NCBI Taxonomy" id="765936"/>
    <lineage>
        <taxon>Eukaryota</taxon>
        <taxon>Metazoa</taxon>
        <taxon>Ecdysozoa</taxon>
        <taxon>Arthropoda</taxon>
        <taxon>Crustacea</taxon>
        <taxon>Multicrustacea</taxon>
        <taxon>Malacostraca</taxon>
        <taxon>Eumalacostraca</taxon>
        <taxon>Eucarida</taxon>
        <taxon>Decapoda</taxon>
        <taxon>Pleocyemata</taxon>
        <taxon>Brachyura</taxon>
        <taxon>Eubrachyura</taxon>
        <taxon>Majoidea</taxon>
        <taxon>Mithracidae</taxon>
        <taxon>Damithrax</taxon>
    </lineage>
</organism>
<name>A0A0U1XGB8_DAMSP</name>
<comment type="catalytic activity">
    <reaction evidence="17 18">
        <text>a ubiquinone + NADH + 5 H(+)(in) = a ubiquinol + NAD(+) + 4 H(+)(out)</text>
        <dbReference type="Rhea" id="RHEA:29091"/>
        <dbReference type="Rhea" id="RHEA-COMP:9565"/>
        <dbReference type="Rhea" id="RHEA-COMP:9566"/>
        <dbReference type="ChEBI" id="CHEBI:15378"/>
        <dbReference type="ChEBI" id="CHEBI:16389"/>
        <dbReference type="ChEBI" id="CHEBI:17976"/>
        <dbReference type="ChEBI" id="CHEBI:57540"/>
        <dbReference type="ChEBI" id="CHEBI:57945"/>
        <dbReference type="EC" id="7.1.1.2"/>
    </reaction>
</comment>
<feature type="transmembrane region" description="Helical" evidence="18">
    <location>
        <begin position="128"/>
        <end position="146"/>
    </location>
</feature>
<evidence type="ECO:0000256" key="2">
    <source>
        <dbReference type="ARBA" id="ARBA00004448"/>
    </source>
</evidence>
<evidence type="ECO:0000256" key="7">
    <source>
        <dbReference type="ARBA" id="ARBA00022660"/>
    </source>
</evidence>
<dbReference type="EC" id="7.1.1.2" evidence="4 18"/>
<keyword evidence="7 18" id="KW-0679">Respiratory chain</keyword>
<dbReference type="GO" id="GO:0005743">
    <property type="term" value="C:mitochondrial inner membrane"/>
    <property type="evidence" value="ECO:0007669"/>
    <property type="project" value="UniProtKB-SubCell"/>
</dbReference>
<feature type="transmembrane region" description="Helical" evidence="18">
    <location>
        <begin position="177"/>
        <end position="196"/>
    </location>
</feature>
<evidence type="ECO:0000256" key="14">
    <source>
        <dbReference type="ARBA" id="ARBA00023075"/>
    </source>
</evidence>
<evidence type="ECO:0000256" key="6">
    <source>
        <dbReference type="ARBA" id="ARBA00022448"/>
    </source>
</evidence>
<evidence type="ECO:0000256" key="13">
    <source>
        <dbReference type="ARBA" id="ARBA00023027"/>
    </source>
</evidence>
<feature type="transmembrane region" description="Helical" evidence="18">
    <location>
        <begin position="208"/>
        <end position="230"/>
    </location>
</feature>
<protein>
    <recommendedName>
        <fullName evidence="5 18">NADH-ubiquinone oxidoreductase chain 2</fullName>
        <ecNumber evidence="4 18">7.1.1.2</ecNumber>
    </recommendedName>
</protein>
<keyword evidence="13 18" id="KW-0520">NAD</keyword>
<evidence type="ECO:0000256" key="4">
    <source>
        <dbReference type="ARBA" id="ARBA00012944"/>
    </source>
</evidence>
<gene>
    <name evidence="20" type="primary">ND2</name>
</gene>
<keyword evidence="8 18" id="KW-0812">Transmembrane</keyword>
<feature type="transmembrane region" description="Helical" evidence="18">
    <location>
        <begin position="12"/>
        <end position="29"/>
    </location>
</feature>
<evidence type="ECO:0000256" key="9">
    <source>
        <dbReference type="ARBA" id="ARBA00022792"/>
    </source>
</evidence>
<evidence type="ECO:0000256" key="5">
    <source>
        <dbReference type="ARBA" id="ARBA00021008"/>
    </source>
</evidence>
<dbReference type="InterPro" id="IPR003917">
    <property type="entry name" value="NADH_UbQ_OxRdtase_chain2"/>
</dbReference>
<evidence type="ECO:0000256" key="10">
    <source>
        <dbReference type="ARBA" id="ARBA00022967"/>
    </source>
</evidence>
<evidence type="ECO:0000259" key="19">
    <source>
        <dbReference type="Pfam" id="PF00361"/>
    </source>
</evidence>
<comment type="function">
    <text evidence="1">Core subunit of the mitochondrial membrane respiratory chain NADH dehydrogenase (Complex I) that is believed to belong to the minimal assembly required for catalysis. Complex I functions in the transfer of electrons from NADH to the respiratory chain. The immediate electron acceptor for the enzyme is believed to be ubiquinone.</text>
</comment>
<keyword evidence="9 18" id="KW-0999">Mitochondrion inner membrane</keyword>
<dbReference type="GO" id="GO:0006120">
    <property type="term" value="P:mitochondrial electron transport, NADH to ubiquinone"/>
    <property type="evidence" value="ECO:0007669"/>
    <property type="project" value="InterPro"/>
</dbReference>
<accession>A0A0U1XGB8</accession>
<dbReference type="CTD" id="4536"/>